<dbReference type="EMBL" id="AMGX01000046">
    <property type="protein sequence ID" value="EXJ53447.1"/>
    <property type="molecule type" value="Genomic_DNA"/>
</dbReference>
<dbReference type="GO" id="GO:0022857">
    <property type="term" value="F:transmembrane transporter activity"/>
    <property type="evidence" value="ECO:0007669"/>
    <property type="project" value="InterPro"/>
</dbReference>
<dbReference type="GeneID" id="19197998"/>
<feature type="transmembrane region" description="Helical" evidence="6">
    <location>
        <begin position="231"/>
        <end position="251"/>
    </location>
</feature>
<organism evidence="8 9">
    <name type="scientific">Cladophialophora psammophila CBS 110553</name>
    <dbReference type="NCBI Taxonomy" id="1182543"/>
    <lineage>
        <taxon>Eukaryota</taxon>
        <taxon>Fungi</taxon>
        <taxon>Dikarya</taxon>
        <taxon>Ascomycota</taxon>
        <taxon>Pezizomycotina</taxon>
        <taxon>Eurotiomycetes</taxon>
        <taxon>Chaetothyriomycetidae</taxon>
        <taxon>Chaetothyriales</taxon>
        <taxon>Herpotrichiellaceae</taxon>
        <taxon>Cladophialophora</taxon>
    </lineage>
</organism>
<dbReference type="PANTHER" id="PTHR43791">
    <property type="entry name" value="PERMEASE-RELATED"/>
    <property type="match status" value="1"/>
</dbReference>
<proteinExistence type="predicted"/>
<dbReference type="AlphaFoldDB" id="W9VCX0"/>
<dbReference type="InterPro" id="IPR036259">
    <property type="entry name" value="MFS_trans_sf"/>
</dbReference>
<feature type="transmembrane region" description="Helical" evidence="6">
    <location>
        <begin position="457"/>
        <end position="475"/>
    </location>
</feature>
<dbReference type="SUPFAM" id="SSF103473">
    <property type="entry name" value="MFS general substrate transporter"/>
    <property type="match status" value="1"/>
</dbReference>
<feature type="transmembrane region" description="Helical" evidence="6">
    <location>
        <begin position="337"/>
        <end position="356"/>
    </location>
</feature>
<gene>
    <name evidence="8" type="ORF">A1O5_13315</name>
</gene>
<feature type="transmembrane region" description="Helical" evidence="6">
    <location>
        <begin position="299"/>
        <end position="325"/>
    </location>
</feature>
<keyword evidence="5 6" id="KW-0472">Membrane</keyword>
<dbReference type="Gene3D" id="1.20.1250.20">
    <property type="entry name" value="MFS general substrate transporter like domains"/>
    <property type="match status" value="2"/>
</dbReference>
<feature type="transmembrane region" description="Helical" evidence="6">
    <location>
        <begin position="196"/>
        <end position="219"/>
    </location>
</feature>
<name>W9VCX0_9EURO</name>
<dbReference type="InterPro" id="IPR011701">
    <property type="entry name" value="MFS"/>
</dbReference>
<protein>
    <recommendedName>
        <fullName evidence="7">Major facilitator superfamily (MFS) profile domain-containing protein</fullName>
    </recommendedName>
</protein>
<feature type="transmembrane region" description="Helical" evidence="6">
    <location>
        <begin position="426"/>
        <end position="445"/>
    </location>
</feature>
<comment type="subcellular location">
    <subcellularLocation>
        <location evidence="1">Membrane</location>
        <topology evidence="1">Multi-pass membrane protein</topology>
    </subcellularLocation>
</comment>
<feature type="domain" description="Major facilitator superfamily (MFS) profile" evidence="7">
    <location>
        <begin position="60"/>
        <end position="476"/>
    </location>
</feature>
<feature type="transmembrane region" description="Helical" evidence="6">
    <location>
        <begin position="362"/>
        <end position="381"/>
    </location>
</feature>
<dbReference type="GO" id="GO:0016020">
    <property type="term" value="C:membrane"/>
    <property type="evidence" value="ECO:0007669"/>
    <property type="project" value="UniProtKB-SubCell"/>
</dbReference>
<evidence type="ECO:0000259" key="7">
    <source>
        <dbReference type="PROSITE" id="PS50850"/>
    </source>
</evidence>
<evidence type="ECO:0000256" key="3">
    <source>
        <dbReference type="ARBA" id="ARBA00022692"/>
    </source>
</evidence>
<dbReference type="PANTHER" id="PTHR43791:SF97">
    <property type="entry name" value="ALLANTOATE TRANSPORTER, PUTATIVE (AFU_ORTHOLOGUE AFUA_1G14700)-RELATED"/>
    <property type="match status" value="1"/>
</dbReference>
<sequence>MADSADKIAASIVEHDEETQQPVKNNRQVDDAHRFVQEHSAIEWTEEEERKVLWKIDIRIIILLVLANIMTSCDSQAYGVAAIFGLIQDLKLYTIISTNPVILSLTKYSWTNSILTFGSLISQYPLLLLAQRLPIGKYMTGVVTYSGALSLLFLTLNNFAGTMALRRVTISPYSACLANDDQILLWFPRKEQPLRIGLWMCGASIGAIVGQAFDYAAASIKGQFEKSPWKWIYLLLGSMTVAYAIFFGIFFPDSPMTAHFLTERERNIAVRRLQKNQTGIQTRRFKPHQVLEAFTDPQLWLICVTGFAFAFATAALGSFGAIVLSGFGFSNFKTVQLYMPCSGIVIILMVVSGSLANKFRTSRIIIAMGFVIPTIIAYALLWKLPRDNQGGLLASLYLTVFFYGALIQTFGLLASNVAGYTKKTTANAMVFMVSSIGGITGPFAFKGSEASEGYPTGMIILMVSMAAAEVAMVTLL</sequence>
<evidence type="ECO:0000256" key="4">
    <source>
        <dbReference type="ARBA" id="ARBA00022989"/>
    </source>
</evidence>
<keyword evidence="2" id="KW-0813">Transport</keyword>
<reference evidence="8 9" key="1">
    <citation type="submission" date="2013-03" db="EMBL/GenBank/DDBJ databases">
        <title>The Genome Sequence of Cladophialophora psammophila CBS 110553.</title>
        <authorList>
            <consortium name="The Broad Institute Genomics Platform"/>
            <person name="Cuomo C."/>
            <person name="de Hoog S."/>
            <person name="Gorbushina A."/>
            <person name="Walker B."/>
            <person name="Young S.K."/>
            <person name="Zeng Q."/>
            <person name="Gargeya S."/>
            <person name="Fitzgerald M."/>
            <person name="Haas B."/>
            <person name="Abouelleil A."/>
            <person name="Allen A.W."/>
            <person name="Alvarado L."/>
            <person name="Arachchi H.M."/>
            <person name="Berlin A.M."/>
            <person name="Chapman S.B."/>
            <person name="Gainer-Dewar J."/>
            <person name="Goldberg J."/>
            <person name="Griggs A."/>
            <person name="Gujja S."/>
            <person name="Hansen M."/>
            <person name="Howarth C."/>
            <person name="Imamovic A."/>
            <person name="Ireland A."/>
            <person name="Larimer J."/>
            <person name="McCowan C."/>
            <person name="Murphy C."/>
            <person name="Pearson M."/>
            <person name="Poon T.W."/>
            <person name="Priest M."/>
            <person name="Roberts A."/>
            <person name="Saif S."/>
            <person name="Shea T."/>
            <person name="Sisk P."/>
            <person name="Sykes S."/>
            <person name="Wortman J."/>
            <person name="Nusbaum C."/>
            <person name="Birren B."/>
        </authorList>
    </citation>
    <scope>NUCLEOTIDE SEQUENCE [LARGE SCALE GENOMIC DNA]</scope>
    <source>
        <strain evidence="8 9">CBS 110553</strain>
    </source>
</reference>
<dbReference type="InterPro" id="IPR020846">
    <property type="entry name" value="MFS_dom"/>
</dbReference>
<dbReference type="PROSITE" id="PS50850">
    <property type="entry name" value="MFS"/>
    <property type="match status" value="1"/>
</dbReference>
<dbReference type="HOGENOM" id="CLU_001265_0_5_1"/>
<evidence type="ECO:0000256" key="2">
    <source>
        <dbReference type="ARBA" id="ARBA00022448"/>
    </source>
</evidence>
<evidence type="ECO:0000256" key="5">
    <source>
        <dbReference type="ARBA" id="ARBA00023136"/>
    </source>
</evidence>
<dbReference type="Proteomes" id="UP000019471">
    <property type="component" value="Unassembled WGS sequence"/>
</dbReference>
<evidence type="ECO:0000313" key="8">
    <source>
        <dbReference type="EMBL" id="EXJ53447.1"/>
    </source>
</evidence>
<evidence type="ECO:0000256" key="1">
    <source>
        <dbReference type="ARBA" id="ARBA00004141"/>
    </source>
</evidence>
<keyword evidence="3 6" id="KW-0812">Transmembrane</keyword>
<feature type="transmembrane region" description="Helical" evidence="6">
    <location>
        <begin position="142"/>
        <end position="165"/>
    </location>
</feature>
<feature type="transmembrane region" description="Helical" evidence="6">
    <location>
        <begin position="60"/>
        <end position="88"/>
    </location>
</feature>
<dbReference type="OrthoDB" id="1932925at2759"/>
<dbReference type="Pfam" id="PF07690">
    <property type="entry name" value="MFS_1"/>
    <property type="match status" value="1"/>
</dbReference>
<comment type="caution">
    <text evidence="8">The sequence shown here is derived from an EMBL/GenBank/DDBJ whole genome shotgun (WGS) entry which is preliminary data.</text>
</comment>
<dbReference type="RefSeq" id="XP_007752071.1">
    <property type="nucleotide sequence ID" value="XM_007753881.1"/>
</dbReference>
<dbReference type="eggNOG" id="KOG2533">
    <property type="taxonomic scope" value="Eukaryota"/>
</dbReference>
<keyword evidence="4 6" id="KW-1133">Transmembrane helix</keyword>
<keyword evidence="9" id="KW-1185">Reference proteome</keyword>
<evidence type="ECO:0000313" key="9">
    <source>
        <dbReference type="Proteomes" id="UP000019471"/>
    </source>
</evidence>
<evidence type="ECO:0000256" key="6">
    <source>
        <dbReference type="SAM" id="Phobius"/>
    </source>
</evidence>
<accession>W9VCX0</accession>
<feature type="transmembrane region" description="Helical" evidence="6">
    <location>
        <begin position="393"/>
        <end position="414"/>
    </location>
</feature>